<gene>
    <name evidence="2" type="ORF">GCM10017774_12650</name>
</gene>
<protein>
    <submittedName>
        <fullName evidence="2">Uncharacterized protein</fullName>
    </submittedName>
</protein>
<reference evidence="3" key="1">
    <citation type="journal article" date="2019" name="Int. J. Syst. Evol. Microbiol.">
        <title>The Global Catalogue of Microorganisms (GCM) 10K type strain sequencing project: providing services to taxonomists for standard genome sequencing and annotation.</title>
        <authorList>
            <consortium name="The Broad Institute Genomics Platform"/>
            <consortium name="The Broad Institute Genome Sequencing Center for Infectious Disease"/>
            <person name="Wu L."/>
            <person name="Ma J."/>
        </authorList>
    </citation>
    <scope>NUCLEOTIDE SEQUENCE [LARGE SCALE GENOMIC DNA]</scope>
    <source>
        <strain evidence="3">CGMCC 4.7367</strain>
    </source>
</reference>
<proteinExistence type="predicted"/>
<dbReference type="Proteomes" id="UP000605568">
    <property type="component" value="Unassembled WGS sequence"/>
</dbReference>
<accession>A0ABQ3M382</accession>
<sequence length="132" mass="14737">MATKDEIRRRVELADAERSTRRLATAELVGELAQRRINLAAELQEVDAKLGDLITETEDVMSLPELASFTDLPVDELAEWAAARKPRRGRKKRPNMRQPRSGNSSDQRKPDPQEVPSVVGIGPQALRPDSVQ</sequence>
<name>A0ABQ3M382_9PSEU</name>
<feature type="region of interest" description="Disordered" evidence="1">
    <location>
        <begin position="82"/>
        <end position="132"/>
    </location>
</feature>
<evidence type="ECO:0000313" key="2">
    <source>
        <dbReference type="EMBL" id="GHH32164.1"/>
    </source>
</evidence>
<dbReference type="RefSeq" id="WP_191296582.1">
    <property type="nucleotide sequence ID" value="NZ_BNAR01000002.1"/>
</dbReference>
<keyword evidence="3" id="KW-1185">Reference proteome</keyword>
<dbReference type="EMBL" id="BNAR01000002">
    <property type="protein sequence ID" value="GHH32164.1"/>
    <property type="molecule type" value="Genomic_DNA"/>
</dbReference>
<organism evidence="2 3">
    <name type="scientific">Lentzea cavernae</name>
    <dbReference type="NCBI Taxonomy" id="2020703"/>
    <lineage>
        <taxon>Bacteria</taxon>
        <taxon>Bacillati</taxon>
        <taxon>Actinomycetota</taxon>
        <taxon>Actinomycetes</taxon>
        <taxon>Pseudonocardiales</taxon>
        <taxon>Pseudonocardiaceae</taxon>
        <taxon>Lentzea</taxon>
    </lineage>
</organism>
<evidence type="ECO:0000313" key="3">
    <source>
        <dbReference type="Proteomes" id="UP000605568"/>
    </source>
</evidence>
<comment type="caution">
    <text evidence="2">The sequence shown here is derived from an EMBL/GenBank/DDBJ whole genome shotgun (WGS) entry which is preliminary data.</text>
</comment>
<feature type="compositionally biased region" description="Basic residues" evidence="1">
    <location>
        <begin position="84"/>
        <end position="95"/>
    </location>
</feature>
<evidence type="ECO:0000256" key="1">
    <source>
        <dbReference type="SAM" id="MobiDB-lite"/>
    </source>
</evidence>